<name>A0A4P5PP16_9ENTE</name>
<gene>
    <name evidence="1" type="ORF">NRIC_27740</name>
</gene>
<dbReference type="EMBL" id="BJCC01000024">
    <property type="protein sequence ID" value="GCF94883.1"/>
    <property type="molecule type" value="Genomic_DNA"/>
</dbReference>
<evidence type="ECO:0000313" key="1">
    <source>
        <dbReference type="EMBL" id="GCF94883.1"/>
    </source>
</evidence>
<keyword evidence="2" id="KW-1185">Reference proteome</keyword>
<organism evidence="1 2">
    <name type="scientific">Enterococcus florum</name>
    <dbReference type="NCBI Taxonomy" id="2480627"/>
    <lineage>
        <taxon>Bacteria</taxon>
        <taxon>Bacillati</taxon>
        <taxon>Bacillota</taxon>
        <taxon>Bacilli</taxon>
        <taxon>Lactobacillales</taxon>
        <taxon>Enterococcaceae</taxon>
        <taxon>Enterococcus</taxon>
    </lineage>
</organism>
<comment type="caution">
    <text evidence="1">The sequence shown here is derived from an EMBL/GenBank/DDBJ whole genome shotgun (WGS) entry which is preliminary data.</text>
</comment>
<proteinExistence type="predicted"/>
<dbReference type="Proteomes" id="UP000290567">
    <property type="component" value="Unassembled WGS sequence"/>
</dbReference>
<sequence length="52" mass="5659">MISPCSRYTQALFKQTSTGAFGKSPPIEVTSEEILHDAQLLIALRVAPPTSR</sequence>
<dbReference type="AlphaFoldDB" id="A0A4P5PP16"/>
<accession>A0A4P5PP16</accession>
<protein>
    <submittedName>
        <fullName evidence="1">Uncharacterized protein</fullName>
    </submittedName>
</protein>
<evidence type="ECO:0000313" key="2">
    <source>
        <dbReference type="Proteomes" id="UP000290567"/>
    </source>
</evidence>
<reference evidence="2" key="1">
    <citation type="submission" date="2019-02" db="EMBL/GenBank/DDBJ databases">
        <title>Draft genome sequence of Enterococcus sp. Gos25-1.</title>
        <authorList>
            <person name="Tanaka N."/>
            <person name="Shiwa Y."/>
            <person name="Fujita N."/>
        </authorList>
    </citation>
    <scope>NUCLEOTIDE SEQUENCE [LARGE SCALE GENOMIC DNA]</scope>
    <source>
        <strain evidence="2">Gos25-1</strain>
    </source>
</reference>